<evidence type="ECO:0000313" key="1">
    <source>
        <dbReference type="EMBL" id="GBP52064.1"/>
    </source>
</evidence>
<sequence length="111" mass="12901">MNRYPPLITQLPPLTHRSERGPYALKKTKHSTYEHSSSCDPTSLQKRRVFFFDRSSRKTKTVFSHHSHIVCYYNQATTRPRRVVPVWNAKTTSEHALGVAVKKIGEWIFSS</sequence>
<reference evidence="1 2" key="1">
    <citation type="journal article" date="2019" name="Commun. Biol.">
        <title>The bagworm genome reveals a unique fibroin gene that provides high tensile strength.</title>
        <authorList>
            <person name="Kono N."/>
            <person name="Nakamura H."/>
            <person name="Ohtoshi R."/>
            <person name="Tomita M."/>
            <person name="Numata K."/>
            <person name="Arakawa K."/>
        </authorList>
    </citation>
    <scope>NUCLEOTIDE SEQUENCE [LARGE SCALE GENOMIC DNA]</scope>
</reference>
<accession>A0A4C1WPQ5</accession>
<gene>
    <name evidence="1" type="ORF">EVAR_97534_1</name>
</gene>
<name>A0A4C1WPQ5_EUMVA</name>
<proteinExistence type="predicted"/>
<dbReference type="Proteomes" id="UP000299102">
    <property type="component" value="Unassembled WGS sequence"/>
</dbReference>
<keyword evidence="2" id="KW-1185">Reference proteome</keyword>
<organism evidence="1 2">
    <name type="scientific">Eumeta variegata</name>
    <name type="common">Bagworm moth</name>
    <name type="synonym">Eumeta japonica</name>
    <dbReference type="NCBI Taxonomy" id="151549"/>
    <lineage>
        <taxon>Eukaryota</taxon>
        <taxon>Metazoa</taxon>
        <taxon>Ecdysozoa</taxon>
        <taxon>Arthropoda</taxon>
        <taxon>Hexapoda</taxon>
        <taxon>Insecta</taxon>
        <taxon>Pterygota</taxon>
        <taxon>Neoptera</taxon>
        <taxon>Endopterygota</taxon>
        <taxon>Lepidoptera</taxon>
        <taxon>Glossata</taxon>
        <taxon>Ditrysia</taxon>
        <taxon>Tineoidea</taxon>
        <taxon>Psychidae</taxon>
        <taxon>Oiketicinae</taxon>
        <taxon>Eumeta</taxon>
    </lineage>
</organism>
<protein>
    <submittedName>
        <fullName evidence="1">Uncharacterized protein</fullName>
    </submittedName>
</protein>
<dbReference type="AlphaFoldDB" id="A0A4C1WPQ5"/>
<evidence type="ECO:0000313" key="2">
    <source>
        <dbReference type="Proteomes" id="UP000299102"/>
    </source>
</evidence>
<comment type="caution">
    <text evidence="1">The sequence shown here is derived from an EMBL/GenBank/DDBJ whole genome shotgun (WGS) entry which is preliminary data.</text>
</comment>
<dbReference type="EMBL" id="BGZK01000594">
    <property type="protein sequence ID" value="GBP52064.1"/>
    <property type="molecule type" value="Genomic_DNA"/>
</dbReference>